<protein>
    <submittedName>
        <fullName evidence="5">AraC-like DNA-binding protein</fullName>
    </submittedName>
</protein>
<dbReference type="Pfam" id="PF12833">
    <property type="entry name" value="HTH_18"/>
    <property type="match status" value="1"/>
</dbReference>
<evidence type="ECO:0000256" key="1">
    <source>
        <dbReference type="ARBA" id="ARBA00023015"/>
    </source>
</evidence>
<comment type="caution">
    <text evidence="5">The sequence shown here is derived from an EMBL/GenBank/DDBJ whole genome shotgun (WGS) entry which is preliminary data.</text>
</comment>
<dbReference type="InterPro" id="IPR018060">
    <property type="entry name" value="HTH_AraC"/>
</dbReference>
<keyword evidence="6" id="KW-1185">Reference proteome</keyword>
<dbReference type="SUPFAM" id="SSF46689">
    <property type="entry name" value="Homeodomain-like"/>
    <property type="match status" value="1"/>
</dbReference>
<keyword evidence="3" id="KW-0804">Transcription</keyword>
<dbReference type="PANTHER" id="PTHR43280">
    <property type="entry name" value="ARAC-FAMILY TRANSCRIPTIONAL REGULATOR"/>
    <property type="match status" value="1"/>
</dbReference>
<dbReference type="Gene3D" id="1.10.10.60">
    <property type="entry name" value="Homeodomain-like"/>
    <property type="match status" value="1"/>
</dbReference>
<organism evidence="5 6">
    <name type="scientific">Celerinatantimonas diazotrophica</name>
    <dbReference type="NCBI Taxonomy" id="412034"/>
    <lineage>
        <taxon>Bacteria</taxon>
        <taxon>Pseudomonadati</taxon>
        <taxon>Pseudomonadota</taxon>
        <taxon>Gammaproteobacteria</taxon>
        <taxon>Celerinatantimonadaceae</taxon>
        <taxon>Celerinatantimonas</taxon>
    </lineage>
</organism>
<gene>
    <name evidence="5" type="ORF">EV690_3374</name>
</gene>
<keyword evidence="2 5" id="KW-0238">DNA-binding</keyword>
<dbReference type="Proteomes" id="UP000295565">
    <property type="component" value="Unassembled WGS sequence"/>
</dbReference>
<proteinExistence type="predicted"/>
<dbReference type="InterPro" id="IPR009057">
    <property type="entry name" value="Homeodomain-like_sf"/>
</dbReference>
<dbReference type="AlphaFoldDB" id="A0A4R1J8D1"/>
<evidence type="ECO:0000313" key="6">
    <source>
        <dbReference type="Proteomes" id="UP000295565"/>
    </source>
</evidence>
<accession>A0A4R1J8D1</accession>
<dbReference type="RefSeq" id="WP_224054975.1">
    <property type="nucleotide sequence ID" value="NZ_OU594967.1"/>
</dbReference>
<dbReference type="GO" id="GO:0043565">
    <property type="term" value="F:sequence-specific DNA binding"/>
    <property type="evidence" value="ECO:0007669"/>
    <property type="project" value="InterPro"/>
</dbReference>
<sequence>MEKQNRILLPCVNLNQDDIGSSEETFEIWRASVTPYFQCYPISNFSENQKLSFTLINAGKFLYSDVTMPAQQYTRNHKTHKDFTEADHILLDTYAAGYNCVRNGNSDFIEDGGISAINLSQTIEASSNENARSIAIVLPRPWVLENIPRLALATGHIFERHSIHERLFKDFITMMKEQLLIADAKESLILADSLMAMLDVLCLKNDFDASESIGDSIKWSIKKYINEHIGELSLTADTICNQFFMSRSTLYRLFKEEGGITAFIRECRLAACFKALHNPINMGNSVAEIALKCGLSNSNYLSSQFREKYGLTPRQIRERQHEVEWSNKYRLPTDKRAEQVINQMIHWARCLS</sequence>
<reference evidence="5 6" key="1">
    <citation type="submission" date="2019-03" db="EMBL/GenBank/DDBJ databases">
        <title>Genomic Encyclopedia of Type Strains, Phase IV (KMG-IV): sequencing the most valuable type-strain genomes for metagenomic binning, comparative biology and taxonomic classification.</title>
        <authorList>
            <person name="Goeker M."/>
        </authorList>
    </citation>
    <scope>NUCLEOTIDE SEQUENCE [LARGE SCALE GENOMIC DNA]</scope>
    <source>
        <strain evidence="5 6">DSM 18577</strain>
    </source>
</reference>
<evidence type="ECO:0000259" key="4">
    <source>
        <dbReference type="PROSITE" id="PS01124"/>
    </source>
</evidence>
<evidence type="ECO:0000313" key="5">
    <source>
        <dbReference type="EMBL" id="TCK46786.1"/>
    </source>
</evidence>
<name>A0A4R1J8D1_9GAMM</name>
<evidence type="ECO:0000256" key="3">
    <source>
        <dbReference type="ARBA" id="ARBA00023163"/>
    </source>
</evidence>
<dbReference type="PROSITE" id="PS01124">
    <property type="entry name" value="HTH_ARAC_FAMILY_2"/>
    <property type="match status" value="1"/>
</dbReference>
<feature type="domain" description="HTH araC/xylS-type" evidence="4">
    <location>
        <begin position="219"/>
        <end position="319"/>
    </location>
</feature>
<keyword evidence="1" id="KW-0805">Transcription regulation</keyword>
<dbReference type="PANTHER" id="PTHR43280:SF28">
    <property type="entry name" value="HTH-TYPE TRANSCRIPTIONAL ACTIVATOR RHAS"/>
    <property type="match status" value="1"/>
</dbReference>
<dbReference type="GO" id="GO:0003700">
    <property type="term" value="F:DNA-binding transcription factor activity"/>
    <property type="evidence" value="ECO:0007669"/>
    <property type="project" value="InterPro"/>
</dbReference>
<dbReference type="SMART" id="SM00342">
    <property type="entry name" value="HTH_ARAC"/>
    <property type="match status" value="1"/>
</dbReference>
<evidence type="ECO:0000256" key="2">
    <source>
        <dbReference type="ARBA" id="ARBA00023125"/>
    </source>
</evidence>
<dbReference type="EMBL" id="SMGD01000017">
    <property type="protein sequence ID" value="TCK46786.1"/>
    <property type="molecule type" value="Genomic_DNA"/>
</dbReference>